<proteinExistence type="predicted"/>
<dbReference type="GeneID" id="30176448"/>
<feature type="region of interest" description="Disordered" evidence="1">
    <location>
        <begin position="1"/>
        <end position="22"/>
    </location>
</feature>
<gene>
    <name evidence="2" type="ORF">PICMEDRAFT_111427</name>
</gene>
<name>A0A1E3NMI8_9ASCO</name>
<evidence type="ECO:0000313" key="3">
    <source>
        <dbReference type="Proteomes" id="UP000094455"/>
    </source>
</evidence>
<evidence type="ECO:0000313" key="2">
    <source>
        <dbReference type="EMBL" id="ODQ47337.1"/>
    </source>
</evidence>
<keyword evidence="3" id="KW-1185">Reference proteome</keyword>
<dbReference type="EMBL" id="KV454002">
    <property type="protein sequence ID" value="ODQ47337.1"/>
    <property type="molecule type" value="Genomic_DNA"/>
</dbReference>
<sequence>MPNFPTQASQTTMKDPDLHTRAGADPRPVIYCSHPVAAAPYPEVSSTCHLCLLPSCHSPPWPSSCPYMPDTAHFPARKAPTPATVRHVHSPPASPADLIPPTRRCSRFVSQCPPASLRPPPSEPANPSATTPPLVPAATGRPRRCSAASAPRYVRRCGRAPYVRKPGASFRSGFPPSHVDSAQWAISRLKGDHPTLVMGSSP</sequence>
<dbReference type="RefSeq" id="XP_019018450.1">
    <property type="nucleotide sequence ID" value="XM_019159761.1"/>
</dbReference>
<feature type="region of interest" description="Disordered" evidence="1">
    <location>
        <begin position="110"/>
        <end position="149"/>
    </location>
</feature>
<dbReference type="AlphaFoldDB" id="A0A1E3NMI8"/>
<protein>
    <submittedName>
        <fullName evidence="2">Uncharacterized protein</fullName>
    </submittedName>
</protein>
<accession>A0A1E3NMI8</accession>
<organism evidence="2 3">
    <name type="scientific">Pichia membranifaciens NRRL Y-2026</name>
    <dbReference type="NCBI Taxonomy" id="763406"/>
    <lineage>
        <taxon>Eukaryota</taxon>
        <taxon>Fungi</taxon>
        <taxon>Dikarya</taxon>
        <taxon>Ascomycota</taxon>
        <taxon>Saccharomycotina</taxon>
        <taxon>Pichiomycetes</taxon>
        <taxon>Pichiales</taxon>
        <taxon>Pichiaceae</taxon>
        <taxon>Pichia</taxon>
    </lineage>
</organism>
<dbReference type="Proteomes" id="UP000094455">
    <property type="component" value="Unassembled WGS sequence"/>
</dbReference>
<evidence type="ECO:0000256" key="1">
    <source>
        <dbReference type="SAM" id="MobiDB-lite"/>
    </source>
</evidence>
<reference evidence="2 3" key="1">
    <citation type="journal article" date="2016" name="Proc. Natl. Acad. Sci. U.S.A.">
        <title>Comparative genomics of biotechnologically important yeasts.</title>
        <authorList>
            <person name="Riley R."/>
            <person name="Haridas S."/>
            <person name="Wolfe K.H."/>
            <person name="Lopes M.R."/>
            <person name="Hittinger C.T."/>
            <person name="Goeker M."/>
            <person name="Salamov A.A."/>
            <person name="Wisecaver J.H."/>
            <person name="Long T.M."/>
            <person name="Calvey C.H."/>
            <person name="Aerts A.L."/>
            <person name="Barry K.W."/>
            <person name="Choi C."/>
            <person name="Clum A."/>
            <person name="Coughlan A.Y."/>
            <person name="Deshpande S."/>
            <person name="Douglass A.P."/>
            <person name="Hanson S.J."/>
            <person name="Klenk H.-P."/>
            <person name="LaButti K.M."/>
            <person name="Lapidus A."/>
            <person name="Lindquist E.A."/>
            <person name="Lipzen A.M."/>
            <person name="Meier-Kolthoff J.P."/>
            <person name="Ohm R.A."/>
            <person name="Otillar R.P."/>
            <person name="Pangilinan J.L."/>
            <person name="Peng Y."/>
            <person name="Rokas A."/>
            <person name="Rosa C.A."/>
            <person name="Scheuner C."/>
            <person name="Sibirny A.A."/>
            <person name="Slot J.C."/>
            <person name="Stielow J.B."/>
            <person name="Sun H."/>
            <person name="Kurtzman C.P."/>
            <person name="Blackwell M."/>
            <person name="Grigoriev I.V."/>
            <person name="Jeffries T.W."/>
        </authorList>
    </citation>
    <scope>NUCLEOTIDE SEQUENCE [LARGE SCALE GENOMIC DNA]</scope>
    <source>
        <strain evidence="2 3">NRRL Y-2026</strain>
    </source>
</reference>
<feature type="compositionally biased region" description="Polar residues" evidence="1">
    <location>
        <begin position="1"/>
        <end position="13"/>
    </location>
</feature>